<dbReference type="RefSeq" id="XP_067519551.1">
    <property type="nucleotide sequence ID" value="XM_067663450.1"/>
</dbReference>
<keyword evidence="3" id="KW-1185">Reference proteome</keyword>
<dbReference type="InParanoid" id="I1C6S5"/>
<keyword evidence="1" id="KW-1133">Transmembrane helix</keyword>
<organism evidence="2 3">
    <name type="scientific">Rhizopus delemar (strain RA 99-880 / ATCC MYA-4621 / FGSC 9543 / NRRL 43880)</name>
    <name type="common">Mucormycosis agent</name>
    <name type="synonym">Rhizopus arrhizus var. delemar</name>
    <dbReference type="NCBI Taxonomy" id="246409"/>
    <lineage>
        <taxon>Eukaryota</taxon>
        <taxon>Fungi</taxon>
        <taxon>Fungi incertae sedis</taxon>
        <taxon>Mucoromycota</taxon>
        <taxon>Mucoromycotina</taxon>
        <taxon>Mucoromycetes</taxon>
        <taxon>Mucorales</taxon>
        <taxon>Mucorineae</taxon>
        <taxon>Rhizopodaceae</taxon>
        <taxon>Rhizopus</taxon>
    </lineage>
</organism>
<gene>
    <name evidence="2" type="ORF">RO3G_08865</name>
</gene>
<evidence type="ECO:0008006" key="4">
    <source>
        <dbReference type="Google" id="ProtNLM"/>
    </source>
</evidence>
<dbReference type="eggNOG" id="ENOG502QW6Q">
    <property type="taxonomic scope" value="Eukaryota"/>
</dbReference>
<dbReference type="VEuPathDB" id="FungiDB:RO3G_08865"/>
<reference evidence="2 3" key="1">
    <citation type="journal article" date="2009" name="PLoS Genet.">
        <title>Genomic analysis of the basal lineage fungus Rhizopus oryzae reveals a whole-genome duplication.</title>
        <authorList>
            <person name="Ma L.-J."/>
            <person name="Ibrahim A.S."/>
            <person name="Skory C."/>
            <person name="Grabherr M.G."/>
            <person name="Burger G."/>
            <person name="Butler M."/>
            <person name="Elias M."/>
            <person name="Idnurm A."/>
            <person name="Lang B.F."/>
            <person name="Sone T."/>
            <person name="Abe A."/>
            <person name="Calvo S.E."/>
            <person name="Corrochano L.M."/>
            <person name="Engels R."/>
            <person name="Fu J."/>
            <person name="Hansberg W."/>
            <person name="Kim J.-M."/>
            <person name="Kodira C.D."/>
            <person name="Koehrsen M.J."/>
            <person name="Liu B."/>
            <person name="Miranda-Saavedra D."/>
            <person name="O'Leary S."/>
            <person name="Ortiz-Castellanos L."/>
            <person name="Poulter R."/>
            <person name="Rodriguez-Romero J."/>
            <person name="Ruiz-Herrera J."/>
            <person name="Shen Y.-Q."/>
            <person name="Zeng Q."/>
            <person name="Galagan J."/>
            <person name="Birren B.W."/>
            <person name="Cuomo C.A."/>
            <person name="Wickes B.L."/>
        </authorList>
    </citation>
    <scope>NUCLEOTIDE SEQUENCE [LARGE SCALE GENOMIC DNA]</scope>
    <source>
        <strain evidence="3">RA 99-880 / ATCC MYA-4621 / FGSC 9543 / NRRL 43880</strain>
    </source>
</reference>
<dbReference type="GeneID" id="93615831"/>
<dbReference type="Gene3D" id="3.40.50.1820">
    <property type="entry name" value="alpha/beta hydrolase"/>
    <property type="match status" value="1"/>
</dbReference>
<dbReference type="STRING" id="246409.I1C6S5"/>
<keyword evidence="1" id="KW-0812">Transmembrane</keyword>
<dbReference type="PANTHER" id="PTHR37471">
    <property type="entry name" value="UNNAMED PRODUCT"/>
    <property type="match status" value="1"/>
</dbReference>
<dbReference type="AlphaFoldDB" id="I1C6S5"/>
<accession>I1C6S5</accession>
<name>I1C6S5_RHIO9</name>
<dbReference type="OMA" id="WAFWHEN"/>
<dbReference type="OrthoDB" id="6431331at2759"/>
<dbReference type="PANTHER" id="PTHR37471:SF1">
    <property type="entry name" value="AB HYDROLASE-1 DOMAIN-CONTAINING PROTEIN"/>
    <property type="match status" value="1"/>
</dbReference>
<dbReference type="InterPro" id="IPR029058">
    <property type="entry name" value="AB_hydrolase_fold"/>
</dbReference>
<feature type="transmembrane region" description="Helical" evidence="1">
    <location>
        <begin position="38"/>
        <end position="60"/>
    </location>
</feature>
<evidence type="ECO:0000313" key="2">
    <source>
        <dbReference type="EMBL" id="EIE84155.1"/>
    </source>
</evidence>
<protein>
    <recommendedName>
        <fullName evidence="4">AB hydrolase-1 domain-containing protein</fullName>
    </recommendedName>
</protein>
<proteinExistence type="predicted"/>
<dbReference type="SUPFAM" id="SSF53474">
    <property type="entry name" value="alpha/beta-Hydrolases"/>
    <property type="match status" value="1"/>
</dbReference>
<sequence length="310" mass="35483">MLTTAEDHFQVKFPSGYNPVLRCIRLNFDPVQATHRPLAVYVAIYLATLVFNSLFLQWIWGLRYTDVDEQHPVGYWSGHTTSPEVPLVFIHGVGVGLLGYVDFLHQLLTQSGRRPVFLVELPYVSMRLVDHVPSATETVKAIEGMLNRFGYTKAVFVSHSLGTGVASWVSRFAPHLIAGSVMVDPICFLLHYHHVAFNFIHRLPKVLIEYILCYGVSRELYISHFISRHLQWFETIHFGDGLNDATVFLSENDRIIGTHLVYNYLKEHGIDVHIMPSLEHAQFLFDAKWKATILEHIDKTSRKADLKNKT</sequence>
<evidence type="ECO:0000313" key="3">
    <source>
        <dbReference type="Proteomes" id="UP000009138"/>
    </source>
</evidence>
<keyword evidence="1" id="KW-0472">Membrane</keyword>
<evidence type="ECO:0000256" key="1">
    <source>
        <dbReference type="SAM" id="Phobius"/>
    </source>
</evidence>
<feature type="transmembrane region" description="Helical" evidence="1">
    <location>
        <begin position="85"/>
        <end position="104"/>
    </location>
</feature>
<dbReference type="Proteomes" id="UP000009138">
    <property type="component" value="Unassembled WGS sequence"/>
</dbReference>
<dbReference type="EMBL" id="CH476737">
    <property type="protein sequence ID" value="EIE84155.1"/>
    <property type="molecule type" value="Genomic_DNA"/>
</dbReference>